<keyword evidence="4" id="KW-1185">Reference proteome</keyword>
<dbReference type="GO" id="GO:0005525">
    <property type="term" value="F:GTP binding"/>
    <property type="evidence" value="ECO:0007669"/>
    <property type="project" value="UniProtKB-KW"/>
</dbReference>
<dbReference type="InterPro" id="IPR020849">
    <property type="entry name" value="Small_GTPase_Ras-type"/>
</dbReference>
<dbReference type="RefSeq" id="XP_044556023.1">
    <property type="nucleotide sequence ID" value="XM_044693471.1"/>
</dbReference>
<dbReference type="FunFam" id="3.40.50.300:FF:001423">
    <property type="entry name" value="Ras family GTPase"/>
    <property type="match status" value="1"/>
</dbReference>
<dbReference type="SMART" id="SM00176">
    <property type="entry name" value="RAN"/>
    <property type="match status" value="1"/>
</dbReference>
<evidence type="ECO:0000256" key="2">
    <source>
        <dbReference type="ARBA" id="ARBA00023134"/>
    </source>
</evidence>
<accession>A0AA88H674</accession>
<keyword evidence="1" id="KW-0547">Nucleotide-binding</keyword>
<dbReference type="GO" id="GO:0003924">
    <property type="term" value="F:GTPase activity"/>
    <property type="evidence" value="ECO:0007669"/>
    <property type="project" value="InterPro"/>
</dbReference>
<evidence type="ECO:0000256" key="1">
    <source>
        <dbReference type="ARBA" id="ARBA00022741"/>
    </source>
</evidence>
<dbReference type="InterPro" id="IPR027417">
    <property type="entry name" value="P-loop_NTPase"/>
</dbReference>
<evidence type="ECO:0000313" key="3">
    <source>
        <dbReference type="EMBL" id="KAG2394129.1"/>
    </source>
</evidence>
<dbReference type="PRINTS" id="PR00449">
    <property type="entry name" value="RASTRNSFRMNG"/>
</dbReference>
<evidence type="ECO:0000313" key="4">
    <source>
        <dbReference type="Proteomes" id="UP000816034"/>
    </source>
</evidence>
<dbReference type="InterPro" id="IPR005225">
    <property type="entry name" value="Small_GTP-bd"/>
</dbReference>
<dbReference type="NCBIfam" id="TIGR00231">
    <property type="entry name" value="small_GTP"/>
    <property type="match status" value="1"/>
</dbReference>
<dbReference type="AlphaFoldDB" id="A0AA88H674"/>
<name>A0AA88H674_NAELO</name>
<dbReference type="PROSITE" id="PS51419">
    <property type="entry name" value="RAB"/>
    <property type="match status" value="1"/>
</dbReference>
<dbReference type="PROSITE" id="PS51420">
    <property type="entry name" value="RHO"/>
    <property type="match status" value="1"/>
</dbReference>
<organism evidence="3 4">
    <name type="scientific">Naegleria lovaniensis</name>
    <name type="common">Amoeba</name>
    <dbReference type="NCBI Taxonomy" id="51637"/>
    <lineage>
        <taxon>Eukaryota</taxon>
        <taxon>Discoba</taxon>
        <taxon>Heterolobosea</taxon>
        <taxon>Tetramitia</taxon>
        <taxon>Eutetramitia</taxon>
        <taxon>Vahlkampfiidae</taxon>
        <taxon>Naegleria</taxon>
    </lineage>
</organism>
<sequence>MSDLKICVMGSGGCGKSCITIQFIQGTFVQRYDPTIEDSYRKHLEVDQKVRVLDILDTAGQQEYSAMRDSYMRTGDGFVFVFDLTDPSSLVDALEMHEQLQRSKDRDDVPVVLVGNKCDLVSERAISKEECLESAKKMGQYCKYVEASAKENVNITTIFETVVKLVDGYEIDEMNGVSDDEEEVVKVQDKNSQTLKKKKIRMPKMKLNSKAQCSLL</sequence>
<dbReference type="Pfam" id="PF00071">
    <property type="entry name" value="Ras"/>
    <property type="match status" value="1"/>
</dbReference>
<dbReference type="GO" id="GO:0007165">
    <property type="term" value="P:signal transduction"/>
    <property type="evidence" value="ECO:0007669"/>
    <property type="project" value="InterPro"/>
</dbReference>
<dbReference type="PANTHER" id="PTHR24070">
    <property type="entry name" value="RAS, DI-RAS, AND RHEB FAMILY MEMBERS OF SMALL GTPASE SUPERFAMILY"/>
    <property type="match status" value="1"/>
</dbReference>
<dbReference type="SMART" id="SM00173">
    <property type="entry name" value="RAS"/>
    <property type="match status" value="1"/>
</dbReference>
<dbReference type="Proteomes" id="UP000816034">
    <property type="component" value="Unassembled WGS sequence"/>
</dbReference>
<protein>
    <recommendedName>
        <fullName evidence="5">Ras family small GTPase</fullName>
    </recommendedName>
</protein>
<gene>
    <name evidence="3" type="ORF">C9374_003893</name>
</gene>
<dbReference type="SMART" id="SM00174">
    <property type="entry name" value="RHO"/>
    <property type="match status" value="1"/>
</dbReference>
<reference evidence="3 4" key="1">
    <citation type="journal article" date="2018" name="BMC Genomics">
        <title>The genome of Naegleria lovaniensis, the basis for a comparative approach to unravel pathogenicity factors of the human pathogenic amoeba N. fowleri.</title>
        <authorList>
            <person name="Liechti N."/>
            <person name="Schurch N."/>
            <person name="Bruggmann R."/>
            <person name="Wittwer M."/>
        </authorList>
    </citation>
    <scope>NUCLEOTIDE SEQUENCE [LARGE SCALE GENOMIC DNA]</scope>
    <source>
        <strain evidence="3 4">ATCC 30569</strain>
    </source>
</reference>
<dbReference type="GO" id="GO:0016020">
    <property type="term" value="C:membrane"/>
    <property type="evidence" value="ECO:0007669"/>
    <property type="project" value="InterPro"/>
</dbReference>
<dbReference type="SMART" id="SM00175">
    <property type="entry name" value="RAB"/>
    <property type="match status" value="1"/>
</dbReference>
<evidence type="ECO:0008006" key="5">
    <source>
        <dbReference type="Google" id="ProtNLM"/>
    </source>
</evidence>
<dbReference type="InterPro" id="IPR001806">
    <property type="entry name" value="Small_GTPase"/>
</dbReference>
<comment type="caution">
    <text evidence="3">The sequence shown here is derived from an EMBL/GenBank/DDBJ whole genome shotgun (WGS) entry which is preliminary data.</text>
</comment>
<dbReference type="CDD" id="cd00876">
    <property type="entry name" value="Ras"/>
    <property type="match status" value="1"/>
</dbReference>
<dbReference type="EMBL" id="PYSW02000001">
    <property type="protein sequence ID" value="KAG2394129.1"/>
    <property type="molecule type" value="Genomic_DNA"/>
</dbReference>
<dbReference type="GeneID" id="68096348"/>
<dbReference type="Gene3D" id="3.40.50.300">
    <property type="entry name" value="P-loop containing nucleotide triphosphate hydrolases"/>
    <property type="match status" value="1"/>
</dbReference>
<dbReference type="SUPFAM" id="SSF52540">
    <property type="entry name" value="P-loop containing nucleoside triphosphate hydrolases"/>
    <property type="match status" value="1"/>
</dbReference>
<proteinExistence type="predicted"/>
<keyword evidence="2" id="KW-0342">GTP-binding</keyword>
<dbReference type="PROSITE" id="PS51421">
    <property type="entry name" value="RAS"/>
    <property type="match status" value="1"/>
</dbReference>